<proteinExistence type="predicted"/>
<dbReference type="RefSeq" id="WP_145445478.1">
    <property type="nucleotide sequence ID" value="NZ_CP036280.1"/>
</dbReference>
<dbReference type="InterPro" id="IPR016166">
    <property type="entry name" value="FAD-bd_PCMH"/>
</dbReference>
<dbReference type="InterPro" id="IPR006094">
    <property type="entry name" value="Oxid_FAD_bind_N"/>
</dbReference>
<dbReference type="InterPro" id="IPR009051">
    <property type="entry name" value="Helical_ferredxn"/>
</dbReference>
<dbReference type="GO" id="GO:0051536">
    <property type="term" value="F:iron-sulfur cluster binding"/>
    <property type="evidence" value="ECO:0007669"/>
    <property type="project" value="UniProtKB-KW"/>
</dbReference>
<name>A0A518BWL7_9BACT</name>
<keyword evidence="5" id="KW-0560">Oxidoreductase</keyword>
<dbReference type="PROSITE" id="PS51387">
    <property type="entry name" value="FAD_PCMH"/>
    <property type="match status" value="1"/>
</dbReference>
<feature type="domain" description="FAD-binding PCMH-type" evidence="8">
    <location>
        <begin position="44"/>
        <end position="275"/>
    </location>
</feature>
<dbReference type="Pfam" id="PF02913">
    <property type="entry name" value="FAD-oxidase_C"/>
    <property type="match status" value="1"/>
</dbReference>
<sequence>MIQPTATHTFDLPAIERDLTEAVRGEIRTDIFSRGIHATDASHYQIMPTCVVNPRDEADCVAAVKVAAKHSLPMTARGAGTSLSGQTHGVGMIIDVSQHMDKLIEVNEEERWARVQPGIVRDRLNAQLRHLGLHYAPDPATGSRATVGGIIGNNSSGTRSILYGKAQENLLACRVLLADGTLLDLDACDWDRWCAKSNQENLEGRIYSRFGQIIAENRDEIEARFPKVMRRVGGYNLDAFLDDPGQTPWNLSNIIVGSEGTLGILIEAKVKLVENPKATALCVVHFDELLPSLRCLPAMLEHGPSAVELLDHYVIDEAIRNPATKHLCHFMEGHPKAVQIVEFYGDDQAHAASRAEAFAESMRQQGVGFAQAVRRDPKEISEAWDVRKLGLGLIANTPGPRKALDFVDDACIPIEHLAEYVERLLKVCEEHGTSAAVYAHASVGVLHIKPLIDLHYKEEQEKMRSIAWAAFEMCKEYGGSWSGEHGDGLVRGEFVRPFFGDQLYEAFKQVRALFDPRGLMNPNKILDTPLMTEHLRYGDAYRLDVIDATESRINYHYRDQGGFASAVEQCSGVGACRKVDVGTMCPSYMATRDEEASTRGRANALRMAMSGQLGPDAMTDKRMKDVLGLCLACKSCKTECPNSVDMAKMKSDVLQMMHDRFGLPLGYRLMGDSPTIARLVCGPLAPIVNWVQGLTPMKKLLEAIAGIDARRPAPKFATWSLQGWFRRHRKPKDDRPEVVLFDDTYASYFEPHVGVSAVELLEGCGYKVTLARAGCCQRPRLSKGMVRAAKKAGEKTLRNLDKYAREGLPIVCLEPSCASSLADDLPDLIDDVELGKRVAPQVMMIDEFLAAEAKAGRINATIKARFDKLMIHGHCHQKSLNSTQGMKDVLDLAENVTYHEVDSGCCGMAGSFGYEEFEVSKQVYDLRLGPAIEKLEPGEEVVACGFSCRHQLSDFSGLKAYHWVEVVSAENSNEPR</sequence>
<dbReference type="Pfam" id="PF13183">
    <property type="entry name" value="Fer4_8"/>
    <property type="match status" value="1"/>
</dbReference>
<evidence type="ECO:0000256" key="5">
    <source>
        <dbReference type="ARBA" id="ARBA00023002"/>
    </source>
</evidence>
<comment type="cofactor">
    <cofactor evidence="1">
        <name>FAD</name>
        <dbReference type="ChEBI" id="CHEBI:57692"/>
    </cofactor>
</comment>
<evidence type="ECO:0000256" key="1">
    <source>
        <dbReference type="ARBA" id="ARBA00001974"/>
    </source>
</evidence>
<dbReference type="KEGG" id="mcad:Pan265_11730"/>
<organism evidence="9 10">
    <name type="scientific">Mucisphaera calidilacus</name>
    <dbReference type="NCBI Taxonomy" id="2527982"/>
    <lineage>
        <taxon>Bacteria</taxon>
        <taxon>Pseudomonadati</taxon>
        <taxon>Planctomycetota</taxon>
        <taxon>Phycisphaerae</taxon>
        <taxon>Phycisphaerales</taxon>
        <taxon>Phycisphaeraceae</taxon>
        <taxon>Mucisphaera</taxon>
    </lineage>
</organism>
<evidence type="ECO:0000256" key="4">
    <source>
        <dbReference type="ARBA" id="ARBA00022827"/>
    </source>
</evidence>
<keyword evidence="7" id="KW-0411">Iron-sulfur</keyword>
<dbReference type="PANTHER" id="PTHR11748">
    <property type="entry name" value="D-LACTATE DEHYDROGENASE"/>
    <property type="match status" value="1"/>
</dbReference>
<dbReference type="GO" id="GO:0046872">
    <property type="term" value="F:metal ion binding"/>
    <property type="evidence" value="ECO:0007669"/>
    <property type="project" value="UniProtKB-KW"/>
</dbReference>
<gene>
    <name evidence="9" type="primary">glpC</name>
    <name evidence="9" type="ORF">Pan265_11730</name>
</gene>
<dbReference type="InterPro" id="IPR036318">
    <property type="entry name" value="FAD-bd_PCMH-like_sf"/>
</dbReference>
<dbReference type="Gene3D" id="3.30.70.2740">
    <property type="match status" value="1"/>
</dbReference>
<dbReference type="InterPro" id="IPR017900">
    <property type="entry name" value="4Fe4S_Fe_S_CS"/>
</dbReference>
<dbReference type="SUPFAM" id="SSF56176">
    <property type="entry name" value="FAD-binding/transporter-associated domain-like"/>
    <property type="match status" value="1"/>
</dbReference>
<dbReference type="InterPro" id="IPR004113">
    <property type="entry name" value="FAD-bd_oxidored_4_C"/>
</dbReference>
<dbReference type="GO" id="GO:0008720">
    <property type="term" value="F:D-lactate dehydrogenase (NAD+) activity"/>
    <property type="evidence" value="ECO:0007669"/>
    <property type="project" value="TreeGrafter"/>
</dbReference>
<evidence type="ECO:0000256" key="6">
    <source>
        <dbReference type="ARBA" id="ARBA00023004"/>
    </source>
</evidence>
<reference evidence="9 10" key="1">
    <citation type="submission" date="2019-02" db="EMBL/GenBank/DDBJ databases">
        <title>Deep-cultivation of Planctomycetes and their phenomic and genomic characterization uncovers novel biology.</title>
        <authorList>
            <person name="Wiegand S."/>
            <person name="Jogler M."/>
            <person name="Boedeker C."/>
            <person name="Pinto D."/>
            <person name="Vollmers J."/>
            <person name="Rivas-Marin E."/>
            <person name="Kohn T."/>
            <person name="Peeters S.H."/>
            <person name="Heuer A."/>
            <person name="Rast P."/>
            <person name="Oberbeckmann S."/>
            <person name="Bunk B."/>
            <person name="Jeske O."/>
            <person name="Meyerdierks A."/>
            <person name="Storesund J.E."/>
            <person name="Kallscheuer N."/>
            <person name="Luecker S."/>
            <person name="Lage O.M."/>
            <person name="Pohl T."/>
            <person name="Merkel B.J."/>
            <person name="Hornburger P."/>
            <person name="Mueller R.-W."/>
            <person name="Bruemmer F."/>
            <person name="Labrenz M."/>
            <person name="Spormann A.M."/>
            <person name="Op den Camp H."/>
            <person name="Overmann J."/>
            <person name="Amann R."/>
            <person name="Jetten M.S.M."/>
            <person name="Mascher T."/>
            <person name="Medema M.H."/>
            <person name="Devos D.P."/>
            <person name="Kaster A.-K."/>
            <person name="Ovreas L."/>
            <person name="Rohde M."/>
            <person name="Galperin M.Y."/>
            <person name="Jogler C."/>
        </authorList>
    </citation>
    <scope>NUCLEOTIDE SEQUENCE [LARGE SCALE GENOMIC DNA]</scope>
    <source>
        <strain evidence="9 10">Pan265</strain>
    </source>
</reference>
<keyword evidence="3" id="KW-0479">Metal-binding</keyword>
<keyword evidence="2" id="KW-0285">Flavoprotein</keyword>
<dbReference type="Gene3D" id="1.10.1060.10">
    <property type="entry name" value="Alpha-helical ferredoxin"/>
    <property type="match status" value="1"/>
</dbReference>
<keyword evidence="4" id="KW-0274">FAD</keyword>
<dbReference type="SUPFAM" id="SSF46548">
    <property type="entry name" value="alpha-helical ferredoxin"/>
    <property type="match status" value="1"/>
</dbReference>
<dbReference type="InterPro" id="IPR016169">
    <property type="entry name" value="FAD-bd_PCMH_sub2"/>
</dbReference>
<dbReference type="GO" id="GO:1903457">
    <property type="term" value="P:lactate catabolic process"/>
    <property type="evidence" value="ECO:0007669"/>
    <property type="project" value="TreeGrafter"/>
</dbReference>
<dbReference type="GO" id="GO:0071949">
    <property type="term" value="F:FAD binding"/>
    <property type="evidence" value="ECO:0007669"/>
    <property type="project" value="InterPro"/>
</dbReference>
<dbReference type="PANTHER" id="PTHR11748:SF119">
    <property type="entry name" value="D-2-HYDROXYGLUTARATE DEHYDROGENASE"/>
    <property type="match status" value="1"/>
</dbReference>
<dbReference type="Pfam" id="PF01565">
    <property type="entry name" value="FAD_binding_4"/>
    <property type="match status" value="1"/>
</dbReference>
<dbReference type="AlphaFoldDB" id="A0A518BWL7"/>
<keyword evidence="6" id="KW-0408">Iron</keyword>
<dbReference type="SUPFAM" id="SSF55103">
    <property type="entry name" value="FAD-linked oxidases, C-terminal domain"/>
    <property type="match status" value="1"/>
</dbReference>
<dbReference type="OrthoDB" id="9767256at2"/>
<dbReference type="Proteomes" id="UP000320386">
    <property type="component" value="Chromosome"/>
</dbReference>
<dbReference type="Gene3D" id="3.30.465.10">
    <property type="match status" value="1"/>
</dbReference>
<evidence type="ECO:0000256" key="2">
    <source>
        <dbReference type="ARBA" id="ARBA00022630"/>
    </source>
</evidence>
<evidence type="ECO:0000313" key="10">
    <source>
        <dbReference type="Proteomes" id="UP000320386"/>
    </source>
</evidence>
<dbReference type="PROSITE" id="PS00198">
    <property type="entry name" value="4FE4S_FER_1"/>
    <property type="match status" value="1"/>
</dbReference>
<dbReference type="EMBL" id="CP036280">
    <property type="protein sequence ID" value="QDU71324.1"/>
    <property type="molecule type" value="Genomic_DNA"/>
</dbReference>
<evidence type="ECO:0000256" key="7">
    <source>
        <dbReference type="ARBA" id="ARBA00023014"/>
    </source>
</evidence>
<dbReference type="InterPro" id="IPR016164">
    <property type="entry name" value="FAD-linked_Oxase-like_C"/>
</dbReference>
<accession>A0A518BWL7</accession>
<dbReference type="GO" id="GO:0004458">
    <property type="term" value="F:D-lactate dehydrogenase (cytochrome) activity"/>
    <property type="evidence" value="ECO:0007669"/>
    <property type="project" value="TreeGrafter"/>
</dbReference>
<dbReference type="InterPro" id="IPR017896">
    <property type="entry name" value="4Fe4S_Fe-S-bd"/>
</dbReference>
<evidence type="ECO:0000259" key="8">
    <source>
        <dbReference type="PROSITE" id="PS51387"/>
    </source>
</evidence>
<protein>
    <submittedName>
        <fullName evidence="9">Anaerobic glycerol-3-phosphate dehydrogenase subunit C</fullName>
    </submittedName>
</protein>
<keyword evidence="10" id="KW-1185">Reference proteome</keyword>
<evidence type="ECO:0000256" key="3">
    <source>
        <dbReference type="ARBA" id="ARBA00022723"/>
    </source>
</evidence>
<evidence type="ECO:0000313" key="9">
    <source>
        <dbReference type="EMBL" id="QDU71324.1"/>
    </source>
</evidence>